<accession>A0A7Y6N4Q8</accession>
<protein>
    <recommendedName>
        <fullName evidence="5">Type IV pilus biogenesis protein PilP</fullName>
    </recommendedName>
</protein>
<feature type="compositionally biased region" description="Low complexity" evidence="1">
    <location>
        <begin position="48"/>
        <end position="76"/>
    </location>
</feature>
<feature type="region of interest" description="Disordered" evidence="1">
    <location>
        <begin position="42"/>
        <end position="87"/>
    </location>
</feature>
<evidence type="ECO:0008006" key="5">
    <source>
        <dbReference type="Google" id="ProtNLM"/>
    </source>
</evidence>
<proteinExistence type="predicted"/>
<dbReference type="AlphaFoldDB" id="A0A7Y6N4Q8"/>
<feature type="compositionally biased region" description="Polar residues" evidence="1">
    <location>
        <begin position="202"/>
        <end position="214"/>
    </location>
</feature>
<reference evidence="3 4" key="1">
    <citation type="submission" date="2020-02" db="EMBL/GenBank/DDBJ databases">
        <title>Paraburkholderia simonii sp. nov. and Paraburkholderia youngii sp. nov. Brazilian and Mexican Mimosa-associated rhizobia.</title>
        <authorList>
            <person name="Mavima L."/>
            <person name="Beukes C.W."/>
            <person name="Chan W.Y."/>
            <person name="Palmer M."/>
            <person name="De Meyer S.E."/>
            <person name="James E.K."/>
            <person name="Venter S.N."/>
            <person name="Steenkamp E.T."/>
        </authorList>
    </citation>
    <scope>NUCLEOTIDE SEQUENCE [LARGE SCALE GENOMIC DNA]</scope>
    <source>
        <strain evidence="3 4">JPY169</strain>
    </source>
</reference>
<gene>
    <name evidence="3" type="ORF">G5S42_39765</name>
</gene>
<dbReference type="GeneID" id="301106482"/>
<dbReference type="RefSeq" id="WP_176112185.1">
    <property type="nucleotide sequence ID" value="NZ_JAALDK010000003.1"/>
</dbReference>
<evidence type="ECO:0000313" key="4">
    <source>
        <dbReference type="Proteomes" id="UP000594380"/>
    </source>
</evidence>
<sequence length="240" mass="24625">MFSNKRLTAIASALTLITGAAQAQQTKPASPHMQTASVRVPSANLDMGSPGAASPSAASQPVSQPVSQSVSQPAAQRLPAPTAPHLSIDEIDQITRSKIARQLAGDGGPQGTAVTLNAPAPSTVPVTAQVIRATPPASHAEPVRFVGAFSDTSGTSVLYDYRNASYPAHVGVKLLNGWTVKRVDGFVVTVTDGKRTWTETISGRTANTSDNAQQPGGPARTLSDLGGPLPSSFPLSAAAR</sequence>
<keyword evidence="2" id="KW-0732">Signal</keyword>
<evidence type="ECO:0000256" key="2">
    <source>
        <dbReference type="SAM" id="SignalP"/>
    </source>
</evidence>
<dbReference type="Proteomes" id="UP000594380">
    <property type="component" value="Unassembled WGS sequence"/>
</dbReference>
<feature type="signal peptide" evidence="2">
    <location>
        <begin position="1"/>
        <end position="23"/>
    </location>
</feature>
<organism evidence="3 4">
    <name type="scientific">Paraburkholderia youngii</name>
    <dbReference type="NCBI Taxonomy" id="2782701"/>
    <lineage>
        <taxon>Bacteria</taxon>
        <taxon>Pseudomonadati</taxon>
        <taxon>Pseudomonadota</taxon>
        <taxon>Betaproteobacteria</taxon>
        <taxon>Burkholderiales</taxon>
        <taxon>Burkholderiaceae</taxon>
        <taxon>Paraburkholderia</taxon>
    </lineage>
</organism>
<evidence type="ECO:0000256" key="1">
    <source>
        <dbReference type="SAM" id="MobiDB-lite"/>
    </source>
</evidence>
<evidence type="ECO:0000313" key="3">
    <source>
        <dbReference type="EMBL" id="NUY05671.1"/>
    </source>
</evidence>
<name>A0A7Y6N4Q8_9BURK</name>
<feature type="chain" id="PRO_5030637156" description="Type IV pilus biogenesis protein PilP" evidence="2">
    <location>
        <begin position="24"/>
        <end position="240"/>
    </location>
</feature>
<feature type="region of interest" description="Disordered" evidence="1">
    <location>
        <begin position="202"/>
        <end position="240"/>
    </location>
</feature>
<dbReference type="EMBL" id="JAALDK010000003">
    <property type="protein sequence ID" value="NUY05671.1"/>
    <property type="molecule type" value="Genomic_DNA"/>
</dbReference>
<comment type="caution">
    <text evidence="3">The sequence shown here is derived from an EMBL/GenBank/DDBJ whole genome shotgun (WGS) entry which is preliminary data.</text>
</comment>